<accession>A0A183C8J1</accession>
<keyword evidence="1" id="KW-1185">Reference proteome</keyword>
<evidence type="ECO:0000313" key="1">
    <source>
        <dbReference type="Proteomes" id="UP000050741"/>
    </source>
</evidence>
<evidence type="ECO:0000313" key="2">
    <source>
        <dbReference type="WBParaSite" id="GPLIN_000918700"/>
    </source>
</evidence>
<reference evidence="2" key="2">
    <citation type="submission" date="2016-06" db="UniProtKB">
        <authorList>
            <consortium name="WormBaseParasite"/>
        </authorList>
    </citation>
    <scope>IDENTIFICATION</scope>
</reference>
<reference evidence="1" key="1">
    <citation type="submission" date="2014-05" db="EMBL/GenBank/DDBJ databases">
        <title>The genome and life-stage specific transcriptomes of Globodera pallida elucidate key aspects of plant parasitism by a cyst nematode.</title>
        <authorList>
            <person name="Cotton J.A."/>
            <person name="Lilley C.J."/>
            <person name="Jones L.M."/>
            <person name="Kikuchi T."/>
            <person name="Reid A.J."/>
            <person name="Thorpe P."/>
            <person name="Tsai I.J."/>
            <person name="Beasley H."/>
            <person name="Blok V."/>
            <person name="Cock P.J.A."/>
            <person name="Van den Akker S.E."/>
            <person name="Holroyd N."/>
            <person name="Hunt M."/>
            <person name="Mantelin S."/>
            <person name="Naghra H."/>
            <person name="Pain A."/>
            <person name="Palomares-Rius J.E."/>
            <person name="Zarowiecki M."/>
            <person name="Berriman M."/>
            <person name="Jones J.T."/>
            <person name="Urwin P.E."/>
        </authorList>
    </citation>
    <scope>NUCLEOTIDE SEQUENCE [LARGE SCALE GENOMIC DNA]</scope>
    <source>
        <strain evidence="1">Lindley</strain>
    </source>
</reference>
<name>A0A183C8J1_GLOPA</name>
<dbReference type="AlphaFoldDB" id="A0A183C8J1"/>
<protein>
    <submittedName>
        <fullName evidence="2">Uncharacterized protein</fullName>
    </submittedName>
</protein>
<proteinExistence type="predicted"/>
<dbReference type="WBParaSite" id="GPLIN_000918700">
    <property type="protein sequence ID" value="GPLIN_000918700"/>
    <property type="gene ID" value="GPLIN_000918700"/>
</dbReference>
<dbReference type="Proteomes" id="UP000050741">
    <property type="component" value="Unassembled WGS sequence"/>
</dbReference>
<organism evidence="1 2">
    <name type="scientific">Globodera pallida</name>
    <name type="common">Potato cyst nematode worm</name>
    <name type="synonym">Heterodera pallida</name>
    <dbReference type="NCBI Taxonomy" id="36090"/>
    <lineage>
        <taxon>Eukaryota</taxon>
        <taxon>Metazoa</taxon>
        <taxon>Ecdysozoa</taxon>
        <taxon>Nematoda</taxon>
        <taxon>Chromadorea</taxon>
        <taxon>Rhabditida</taxon>
        <taxon>Tylenchina</taxon>
        <taxon>Tylenchomorpha</taxon>
        <taxon>Tylenchoidea</taxon>
        <taxon>Heteroderidae</taxon>
        <taxon>Heteroderinae</taxon>
        <taxon>Globodera</taxon>
    </lineage>
</organism>
<sequence>MSDNPLKEEKQLKSILLNSSKNIHGDCHNAASYELEHQEIIGGKCKTSFVEGPLDRLEIRRAKKGKGAEIVKINGYVQHRLSISQNSLPTKVIGFKTIKISYIDRSVIEFLKSIRRLFNSKGTNLFIGAKEDQNRSWEIIWHRIWPLIKDNICGIFLSPSKLNCLRQFSPTVLGDCPKLRVIRSIGLFPEFPADDSAGASSNQALAKWLHTPRGDGLPTVLRCGFCLAKMEGLKGQFSNSTRPINFIICLRRNCARDIVQFELKNNLTGERLELRRINEYFCLLVRCPIDRDEDKWAKWETEAIESNYQCNRISINLNDRDIGVE</sequence>